<dbReference type="SUPFAM" id="SSF46946">
    <property type="entry name" value="S13-like H2TH domain"/>
    <property type="match status" value="1"/>
</dbReference>
<dbReference type="Proteomes" id="UP000699042">
    <property type="component" value="Unassembled WGS sequence"/>
</dbReference>
<dbReference type="InterPro" id="IPR035937">
    <property type="entry name" value="FPG_N"/>
</dbReference>
<sequence>MPEIAEVARCVHFLRLHLVGKKIAKVSAPDDANVFGKVGTSGPAFEKAVKGRKVVSVGSQGKYFWITFDKPPHAVMHLGMTGWIHIKGDKTAYTNYYKKMKEGEADIWPPKYWKFHIETEGTPKVSAAFTDPRRFGRIRLVDCPGADIRSHSPLKENGPDPVVDVDVFTETYLRQKMQSRHVPVKALLLDQSHISGIGNWVADEVLYQSRLHPEQYCDTFNEGEMKKLYEAVRYVCQTAVDKLGDSDEFPDDWLFNYRWGKGSKGAASELPNGEKLAFITVGGRTSCYAPGRQKKTGQVVPSAKEEPMEEDDDGGKKPKGAAKKKRSAKANESDEEEEEEKPSKKARGAKGSAKAKPTAAAKVKKEETPDPAAEAPAPSKKQRASKQTAEKPKVAPTKIKKTAVKKEEASGKTNAAAVEDTGRRRSLRLKG</sequence>
<dbReference type="InterPro" id="IPR015886">
    <property type="entry name" value="H2TH_FPG"/>
</dbReference>
<organism evidence="12 13">
    <name type="scientific">Colletotrichum scovillei</name>
    <dbReference type="NCBI Taxonomy" id="1209932"/>
    <lineage>
        <taxon>Eukaryota</taxon>
        <taxon>Fungi</taxon>
        <taxon>Dikarya</taxon>
        <taxon>Ascomycota</taxon>
        <taxon>Pezizomycotina</taxon>
        <taxon>Sordariomycetes</taxon>
        <taxon>Hypocreomycetidae</taxon>
        <taxon>Glomerellales</taxon>
        <taxon>Glomerellaceae</taxon>
        <taxon>Colletotrichum</taxon>
        <taxon>Colletotrichum acutatum species complex</taxon>
    </lineage>
</organism>
<comment type="caution">
    <text evidence="12">The sequence shown here is derived from an EMBL/GenBank/DDBJ whole genome shotgun (WGS) entry which is preliminary data.</text>
</comment>
<dbReference type="InterPro" id="IPR010979">
    <property type="entry name" value="Ribosomal_uS13-like_H2TH"/>
</dbReference>
<evidence type="ECO:0000256" key="3">
    <source>
        <dbReference type="ARBA" id="ARBA00022763"/>
    </source>
</evidence>
<dbReference type="CDD" id="cd08972">
    <property type="entry name" value="PF_Nei_N"/>
    <property type="match status" value="1"/>
</dbReference>
<dbReference type="GO" id="GO:0006284">
    <property type="term" value="P:base-excision repair"/>
    <property type="evidence" value="ECO:0007669"/>
    <property type="project" value="InterPro"/>
</dbReference>
<dbReference type="PROSITE" id="PS51068">
    <property type="entry name" value="FPG_CAT"/>
    <property type="match status" value="1"/>
</dbReference>
<keyword evidence="8" id="KW-0511">Multifunctional enzyme</keyword>
<evidence type="ECO:0000256" key="10">
    <source>
        <dbReference type="SAM" id="MobiDB-lite"/>
    </source>
</evidence>
<evidence type="ECO:0000313" key="12">
    <source>
        <dbReference type="EMBL" id="KAG7047412.1"/>
    </source>
</evidence>
<dbReference type="GO" id="GO:0016829">
    <property type="term" value="F:lyase activity"/>
    <property type="evidence" value="ECO:0007669"/>
    <property type="project" value="UniProtKB-KW"/>
</dbReference>
<evidence type="ECO:0000256" key="5">
    <source>
        <dbReference type="ARBA" id="ARBA00023125"/>
    </source>
</evidence>
<dbReference type="GO" id="GO:0003684">
    <property type="term" value="F:damaged DNA binding"/>
    <property type="evidence" value="ECO:0007669"/>
    <property type="project" value="InterPro"/>
</dbReference>
<evidence type="ECO:0000256" key="6">
    <source>
        <dbReference type="ARBA" id="ARBA00023204"/>
    </source>
</evidence>
<dbReference type="EMBL" id="JAESDN010000007">
    <property type="protein sequence ID" value="KAG7047412.1"/>
    <property type="molecule type" value="Genomic_DNA"/>
</dbReference>
<evidence type="ECO:0000256" key="2">
    <source>
        <dbReference type="ARBA" id="ARBA00009409"/>
    </source>
</evidence>
<dbReference type="GO" id="GO:0003906">
    <property type="term" value="F:DNA-(apurinic or apyrimidinic site) endonuclease activity"/>
    <property type="evidence" value="ECO:0007669"/>
    <property type="project" value="InterPro"/>
</dbReference>
<feature type="compositionally biased region" description="Basic residues" evidence="10">
    <location>
        <begin position="317"/>
        <end position="328"/>
    </location>
</feature>
<evidence type="ECO:0000256" key="4">
    <source>
        <dbReference type="ARBA" id="ARBA00022801"/>
    </source>
</evidence>
<feature type="region of interest" description="Disordered" evidence="10">
    <location>
        <begin position="287"/>
        <end position="431"/>
    </location>
</feature>
<dbReference type="Gene3D" id="1.10.8.50">
    <property type="match status" value="1"/>
</dbReference>
<dbReference type="InterPro" id="IPR012319">
    <property type="entry name" value="FPG_cat"/>
</dbReference>
<comment type="similarity">
    <text evidence="2">Belongs to the FPG family.</text>
</comment>
<evidence type="ECO:0000256" key="8">
    <source>
        <dbReference type="ARBA" id="ARBA00023268"/>
    </source>
</evidence>
<evidence type="ECO:0000256" key="1">
    <source>
        <dbReference type="ARBA" id="ARBA00001668"/>
    </source>
</evidence>
<keyword evidence="9" id="KW-0326">Glycosidase</keyword>
<dbReference type="SMART" id="SM00898">
    <property type="entry name" value="Fapy_DNA_glyco"/>
    <property type="match status" value="1"/>
</dbReference>
<feature type="domain" description="Formamidopyrimidine-DNA glycosylase catalytic" evidence="11">
    <location>
        <begin position="2"/>
        <end position="136"/>
    </location>
</feature>
<dbReference type="FunFam" id="1.10.8.50:FF:000009">
    <property type="entry name" value="Formamidopyrimidine-DNA glycosylase"/>
    <property type="match status" value="1"/>
</dbReference>
<proteinExistence type="inferred from homology"/>
<evidence type="ECO:0000256" key="7">
    <source>
        <dbReference type="ARBA" id="ARBA00023239"/>
    </source>
</evidence>
<dbReference type="Pfam" id="PF01149">
    <property type="entry name" value="Fapy_DNA_glyco"/>
    <property type="match status" value="1"/>
</dbReference>
<dbReference type="GO" id="GO:0008534">
    <property type="term" value="F:oxidized purine nucleobase lesion DNA N-glycosylase activity"/>
    <property type="evidence" value="ECO:0007669"/>
    <property type="project" value="UniProtKB-EC"/>
</dbReference>
<keyword evidence="6" id="KW-0234">DNA repair</keyword>
<dbReference type="GO" id="GO:0005634">
    <property type="term" value="C:nucleus"/>
    <property type="evidence" value="ECO:0007669"/>
    <property type="project" value="TreeGrafter"/>
</dbReference>
<comment type="catalytic activity">
    <reaction evidence="1">
        <text>Hydrolysis of DNA containing ring-opened 7-methylguanine residues, releasing 2,6-diamino-4-hydroxy-5-(N-methyl)formamidopyrimidine.</text>
        <dbReference type="EC" id="3.2.2.23"/>
    </reaction>
</comment>
<protein>
    <submittedName>
        <fullName evidence="12">Formamidopyrimidine-DNA glycosylase</fullName>
    </submittedName>
</protein>
<dbReference type="GO" id="GO:0008270">
    <property type="term" value="F:zinc ion binding"/>
    <property type="evidence" value="ECO:0007669"/>
    <property type="project" value="InterPro"/>
</dbReference>
<evidence type="ECO:0000259" key="11">
    <source>
        <dbReference type="PROSITE" id="PS51068"/>
    </source>
</evidence>
<reference evidence="12" key="1">
    <citation type="submission" date="2021-05" db="EMBL/GenBank/DDBJ databases">
        <title>Comparative genomics of three Colletotrichum scovillei strains and genetic complementation revealed genes involved fungal growth and virulence on chili pepper.</title>
        <authorList>
            <person name="Hsieh D.-K."/>
            <person name="Chuang S.-C."/>
            <person name="Chen C.-Y."/>
            <person name="Chao Y.-T."/>
            <person name="Lu M.-Y.J."/>
            <person name="Lee M.-H."/>
            <person name="Shih M.-C."/>
        </authorList>
    </citation>
    <scope>NUCLEOTIDE SEQUENCE</scope>
    <source>
        <strain evidence="12">Coll-153</strain>
    </source>
</reference>
<name>A0A9P7R269_9PEZI</name>
<keyword evidence="3" id="KW-0227">DNA damage</keyword>
<keyword evidence="7" id="KW-0456">Lyase</keyword>
<dbReference type="PANTHER" id="PTHR22993:SF9">
    <property type="entry name" value="FORMAMIDOPYRIMIDINE-DNA GLYCOSYLASE"/>
    <property type="match status" value="1"/>
</dbReference>
<feature type="compositionally biased region" description="Low complexity" evidence="10">
    <location>
        <begin position="349"/>
        <end position="361"/>
    </location>
</feature>
<dbReference type="Gene3D" id="3.20.190.10">
    <property type="entry name" value="MutM-like, N-terminal"/>
    <property type="match status" value="1"/>
</dbReference>
<keyword evidence="5" id="KW-0238">DNA-binding</keyword>
<evidence type="ECO:0000313" key="13">
    <source>
        <dbReference type="Proteomes" id="UP000699042"/>
    </source>
</evidence>
<keyword evidence="4" id="KW-0378">Hydrolase</keyword>
<dbReference type="Pfam" id="PF06831">
    <property type="entry name" value="H2TH"/>
    <property type="match status" value="1"/>
</dbReference>
<keyword evidence="13" id="KW-1185">Reference proteome</keyword>
<dbReference type="SUPFAM" id="SSF81624">
    <property type="entry name" value="N-terminal domain of MutM-like DNA repair proteins"/>
    <property type="match status" value="1"/>
</dbReference>
<accession>A0A9P7R269</accession>
<feature type="compositionally biased region" description="Low complexity" evidence="10">
    <location>
        <begin position="370"/>
        <end position="379"/>
    </location>
</feature>
<dbReference type="SMART" id="SM01232">
    <property type="entry name" value="H2TH"/>
    <property type="match status" value="1"/>
</dbReference>
<evidence type="ECO:0000256" key="9">
    <source>
        <dbReference type="ARBA" id="ARBA00023295"/>
    </source>
</evidence>
<dbReference type="AlphaFoldDB" id="A0A9P7R269"/>
<gene>
    <name evidence="12" type="ORF">JMJ77_010764</name>
</gene>
<dbReference type="PANTHER" id="PTHR22993">
    <property type="entry name" value="FORMAMIDOPYRIMIDINE-DNA GLYCOSYLASE"/>
    <property type="match status" value="1"/>
</dbReference>